<gene>
    <name evidence="2" type="ORF">PACLA_8A086349</name>
</gene>
<dbReference type="InterPro" id="IPR001245">
    <property type="entry name" value="Ser-Thr/Tyr_kinase_cat_dom"/>
</dbReference>
<reference evidence="2" key="1">
    <citation type="submission" date="2020-04" db="EMBL/GenBank/DDBJ databases">
        <authorList>
            <person name="Alioto T."/>
            <person name="Alioto T."/>
            <person name="Gomez Garrido J."/>
        </authorList>
    </citation>
    <scope>NUCLEOTIDE SEQUENCE</scope>
    <source>
        <strain evidence="2">A484AB</strain>
    </source>
</reference>
<evidence type="ECO:0000256" key="1">
    <source>
        <dbReference type="SAM" id="MobiDB-lite"/>
    </source>
</evidence>
<comment type="caution">
    <text evidence="2">The sequence shown here is derived from an EMBL/GenBank/DDBJ whole genome shotgun (WGS) entry which is preliminary data.</text>
</comment>
<dbReference type="AlphaFoldDB" id="A0A7D9LZ29"/>
<dbReference type="SUPFAM" id="SSF56112">
    <property type="entry name" value="Protein kinase-like (PK-like)"/>
    <property type="match status" value="1"/>
</dbReference>
<dbReference type="Proteomes" id="UP001152795">
    <property type="component" value="Unassembled WGS sequence"/>
</dbReference>
<keyword evidence="3" id="KW-1185">Reference proteome</keyword>
<accession>A0A7D9LZ29</accession>
<name>A0A7D9LZ29_PARCT</name>
<proteinExistence type="predicted"/>
<keyword evidence="2" id="KW-0808">Transferase</keyword>
<dbReference type="PROSITE" id="PS50011">
    <property type="entry name" value="PROTEIN_KINASE_DOM"/>
    <property type="match status" value="1"/>
</dbReference>
<dbReference type="GO" id="GO:0004672">
    <property type="term" value="F:protein kinase activity"/>
    <property type="evidence" value="ECO:0007669"/>
    <property type="project" value="InterPro"/>
</dbReference>
<dbReference type="GO" id="GO:0005524">
    <property type="term" value="F:ATP binding"/>
    <property type="evidence" value="ECO:0007669"/>
    <property type="project" value="UniProtKB-UniRule"/>
</dbReference>
<organism evidence="2 3">
    <name type="scientific">Paramuricea clavata</name>
    <name type="common">Red gorgonian</name>
    <name type="synonym">Violescent sea-whip</name>
    <dbReference type="NCBI Taxonomy" id="317549"/>
    <lineage>
        <taxon>Eukaryota</taxon>
        <taxon>Metazoa</taxon>
        <taxon>Cnidaria</taxon>
        <taxon>Anthozoa</taxon>
        <taxon>Octocorallia</taxon>
        <taxon>Malacalcyonacea</taxon>
        <taxon>Plexauridae</taxon>
        <taxon>Paramuricea</taxon>
    </lineage>
</organism>
<feature type="region of interest" description="Disordered" evidence="1">
    <location>
        <begin position="101"/>
        <end position="120"/>
    </location>
</feature>
<dbReference type="PROSITE" id="PS00107">
    <property type="entry name" value="PROTEIN_KINASE_ATP"/>
    <property type="match status" value="1"/>
</dbReference>
<dbReference type="InterPro" id="IPR017441">
    <property type="entry name" value="Protein_kinase_ATP_BS"/>
</dbReference>
<sequence length="241" mass="27852">MDDIIWLENIREAVKASKREFDVEHIIGRGTFAKVVKAKCTKEGVNEGKQFAIKILTYDVNNRDHLEYQYREIESLYRLNNSNVIKYFDSWVMQAEADNSTDVDADESMPTPQNTYSIDNNESVPISQEKYSADSSEALKTEFIARKENEKVVSQCLLNEFTLSAMKAEVERRTRVKADRQVLRQERTIDGKMTHIKIEEDEDVENIFKIAAKKKYVVVVVVIEQSPESVKKLSKTKCTHM</sequence>
<evidence type="ECO:0000313" key="2">
    <source>
        <dbReference type="EMBL" id="CAB4040872.1"/>
    </source>
</evidence>
<dbReference type="Gene3D" id="3.30.200.20">
    <property type="entry name" value="Phosphorylase Kinase, domain 1"/>
    <property type="match status" value="1"/>
</dbReference>
<feature type="compositionally biased region" description="Polar residues" evidence="1">
    <location>
        <begin position="110"/>
        <end position="120"/>
    </location>
</feature>
<dbReference type="EMBL" id="CACRXK020027379">
    <property type="protein sequence ID" value="CAB4040872.1"/>
    <property type="molecule type" value="Genomic_DNA"/>
</dbReference>
<evidence type="ECO:0000313" key="3">
    <source>
        <dbReference type="Proteomes" id="UP001152795"/>
    </source>
</evidence>
<dbReference type="Pfam" id="PF07714">
    <property type="entry name" value="PK_Tyr_Ser-Thr"/>
    <property type="match status" value="1"/>
</dbReference>
<protein>
    <submittedName>
        <fullName evidence="2">EIF-2-alpha kinase GCN2</fullName>
    </submittedName>
</protein>
<dbReference type="InterPro" id="IPR000719">
    <property type="entry name" value="Prot_kinase_dom"/>
</dbReference>
<dbReference type="InterPro" id="IPR011009">
    <property type="entry name" value="Kinase-like_dom_sf"/>
</dbReference>
<keyword evidence="2" id="KW-0418">Kinase</keyword>